<reference evidence="2" key="1">
    <citation type="submission" date="2022-10" db="EMBL/GenBank/DDBJ databases">
        <title>The complete genomes of actinobacterial strains from the NBC collection.</title>
        <authorList>
            <person name="Joergensen T.S."/>
            <person name="Alvarez Arevalo M."/>
            <person name="Sterndorff E.B."/>
            <person name="Faurdal D."/>
            <person name="Vuksanovic O."/>
            <person name="Mourched A.-S."/>
            <person name="Charusanti P."/>
            <person name="Shaw S."/>
            <person name="Blin K."/>
            <person name="Weber T."/>
        </authorList>
    </citation>
    <scope>NUCLEOTIDE SEQUENCE</scope>
    <source>
        <strain evidence="2">NBC_01482</strain>
    </source>
</reference>
<keyword evidence="1" id="KW-0472">Membrane</keyword>
<organism evidence="2 3">
    <name type="scientific">Nocardia vinacea</name>
    <dbReference type="NCBI Taxonomy" id="96468"/>
    <lineage>
        <taxon>Bacteria</taxon>
        <taxon>Bacillati</taxon>
        <taxon>Actinomycetota</taxon>
        <taxon>Actinomycetes</taxon>
        <taxon>Mycobacteriales</taxon>
        <taxon>Nocardiaceae</taxon>
        <taxon>Nocardia</taxon>
    </lineage>
</organism>
<evidence type="ECO:0000313" key="2">
    <source>
        <dbReference type="EMBL" id="WUV47281.1"/>
    </source>
</evidence>
<accession>A0ABZ1YW50</accession>
<evidence type="ECO:0000256" key="1">
    <source>
        <dbReference type="SAM" id="Phobius"/>
    </source>
</evidence>
<gene>
    <name evidence="2" type="ORF">OG563_03275</name>
</gene>
<evidence type="ECO:0000313" key="3">
    <source>
        <dbReference type="Proteomes" id="UP001432062"/>
    </source>
</evidence>
<protein>
    <submittedName>
        <fullName evidence="2">Uncharacterized protein</fullName>
    </submittedName>
</protein>
<keyword evidence="1" id="KW-1133">Transmembrane helix</keyword>
<sequence length="146" mass="15415">MSTAISALSTDLEDEADVDLGFESVPCVQRPHRGGVRALESARVVTDRRPRDTRPDGAVVLYDRGPVRTPALRRARGPHPMERIEQAQVGFAVLAVSALLSALAVTALIGLAHWRAGTFGGETSTTVPAVVEQQSVPDGVGVGVPR</sequence>
<keyword evidence="1" id="KW-0812">Transmembrane</keyword>
<dbReference type="Proteomes" id="UP001432062">
    <property type="component" value="Chromosome"/>
</dbReference>
<keyword evidence="3" id="KW-1185">Reference proteome</keyword>
<proteinExistence type="predicted"/>
<feature type="transmembrane region" description="Helical" evidence="1">
    <location>
        <begin position="89"/>
        <end position="114"/>
    </location>
</feature>
<dbReference type="RefSeq" id="WP_329411336.1">
    <property type="nucleotide sequence ID" value="NZ_CP109441.1"/>
</dbReference>
<dbReference type="EMBL" id="CP109441">
    <property type="protein sequence ID" value="WUV47281.1"/>
    <property type="molecule type" value="Genomic_DNA"/>
</dbReference>
<name>A0ABZ1YW50_9NOCA</name>